<dbReference type="InterPro" id="IPR000884">
    <property type="entry name" value="TSP1_rpt"/>
</dbReference>
<name>A0A830HJK0_9CHLO</name>
<reference evidence="2" key="1">
    <citation type="submission" date="2020-10" db="EMBL/GenBank/DDBJ databases">
        <title>Unveiling of a novel bifunctional photoreceptor, Dualchrome1, isolated from a cosmopolitan green alga.</title>
        <authorList>
            <person name="Suzuki S."/>
            <person name="Kawachi M."/>
        </authorList>
    </citation>
    <scope>NUCLEOTIDE SEQUENCE</scope>
    <source>
        <strain evidence="2">NIES 2893</strain>
    </source>
</reference>
<dbReference type="Pfam" id="PF00090">
    <property type="entry name" value="TSP_1"/>
    <property type="match status" value="1"/>
</dbReference>
<sequence>MQTTWWCCAAVLAVTTTTAMMAAIAAAEEEPPLSEKEISRNTEETVRKIHDAIDAASSTMARRRLLGNDGAPSTEVNLYESDCPKNLDDNGCEACVSAGCFWQPVDRFCGNDCMIMDTSCYGVAESWSAPCPDPNAKPNDAPSSTKVNLYESDCPKNLDDNGCEACVSAGCFWQPVDRFCGNDCMIMDTSCYGVAESWSAPCPDPNAKPNDAPSSTEVNLYESDCPKNLDDNGCEACVSAGCFWQPVDRFCGNDCMIMDTSCYGVAESWSAPCPDPNATKPTNYDGGIWTVAEEDDVPVGDPVFINTEPHAQHSFAPEPADGGDGEEEFALGATRGWGRRWGGYGGFGPVSTTNIITMPAPPPPPPAPPALIVSAAYQTAAAQQMNTLVAQQQGVSAASSLSPAARDCEWGPWSAWGPCSGAPGGQEGLRYRSRVKLVQESNGGTCAGTAEQAQRCISGTRTL</sequence>
<feature type="chain" id="PRO_5032707421" description="PSI domain-containing protein" evidence="1">
    <location>
        <begin position="28"/>
        <end position="463"/>
    </location>
</feature>
<dbReference type="Proteomes" id="UP000660262">
    <property type="component" value="Unassembled WGS sequence"/>
</dbReference>
<evidence type="ECO:0000313" key="3">
    <source>
        <dbReference type="Proteomes" id="UP000660262"/>
    </source>
</evidence>
<dbReference type="PROSITE" id="PS50092">
    <property type="entry name" value="TSP1"/>
    <property type="match status" value="1"/>
</dbReference>
<accession>A0A830HJK0</accession>
<dbReference type="InterPro" id="IPR036383">
    <property type="entry name" value="TSP1_rpt_sf"/>
</dbReference>
<protein>
    <recommendedName>
        <fullName evidence="4">PSI domain-containing protein</fullName>
    </recommendedName>
</protein>
<feature type="signal peptide" evidence="1">
    <location>
        <begin position="1"/>
        <end position="27"/>
    </location>
</feature>
<evidence type="ECO:0000256" key="1">
    <source>
        <dbReference type="SAM" id="SignalP"/>
    </source>
</evidence>
<keyword evidence="1" id="KW-0732">Signal</keyword>
<dbReference type="Gene3D" id="2.20.100.10">
    <property type="entry name" value="Thrombospondin type-1 (TSP1) repeat"/>
    <property type="match status" value="1"/>
</dbReference>
<dbReference type="OrthoDB" id="412268at2759"/>
<dbReference type="SUPFAM" id="SSF82895">
    <property type="entry name" value="TSP-1 type 1 repeat"/>
    <property type="match status" value="1"/>
</dbReference>
<organism evidence="2 3">
    <name type="scientific">Pycnococcus provasolii</name>
    <dbReference type="NCBI Taxonomy" id="41880"/>
    <lineage>
        <taxon>Eukaryota</taxon>
        <taxon>Viridiplantae</taxon>
        <taxon>Chlorophyta</taxon>
        <taxon>Pseudoscourfieldiophyceae</taxon>
        <taxon>Pseudoscourfieldiales</taxon>
        <taxon>Pycnococcaceae</taxon>
        <taxon>Pycnococcus</taxon>
    </lineage>
</organism>
<dbReference type="EMBL" id="BNJQ01000014">
    <property type="protein sequence ID" value="GHP06763.1"/>
    <property type="molecule type" value="Genomic_DNA"/>
</dbReference>
<comment type="caution">
    <text evidence="2">The sequence shown here is derived from an EMBL/GenBank/DDBJ whole genome shotgun (WGS) entry which is preliminary data.</text>
</comment>
<gene>
    <name evidence="2" type="ORF">PPROV_000550700</name>
</gene>
<keyword evidence="3" id="KW-1185">Reference proteome</keyword>
<evidence type="ECO:0008006" key="4">
    <source>
        <dbReference type="Google" id="ProtNLM"/>
    </source>
</evidence>
<dbReference type="AlphaFoldDB" id="A0A830HJK0"/>
<evidence type="ECO:0000313" key="2">
    <source>
        <dbReference type="EMBL" id="GHP06763.1"/>
    </source>
</evidence>
<proteinExistence type="predicted"/>